<evidence type="ECO:0000259" key="2">
    <source>
        <dbReference type="Pfam" id="PF02481"/>
    </source>
</evidence>
<dbReference type="PANTHER" id="PTHR43022">
    <property type="entry name" value="PROTEIN SMF"/>
    <property type="match status" value="1"/>
</dbReference>
<dbReference type="InterPro" id="IPR003488">
    <property type="entry name" value="DprA"/>
</dbReference>
<reference evidence="3 4" key="1">
    <citation type="journal article" date="2015" name="Genome Announc.">
        <title>Expanding the biotechnology potential of lactobacilli through comparative genomics of 213 strains and associated genera.</title>
        <authorList>
            <person name="Sun Z."/>
            <person name="Harris H.M."/>
            <person name="McCann A."/>
            <person name="Guo C."/>
            <person name="Argimon S."/>
            <person name="Zhang W."/>
            <person name="Yang X."/>
            <person name="Jeffery I.B."/>
            <person name="Cooney J.C."/>
            <person name="Kagawa T.F."/>
            <person name="Liu W."/>
            <person name="Song Y."/>
            <person name="Salvetti E."/>
            <person name="Wrobel A."/>
            <person name="Rasinkangas P."/>
            <person name="Parkhill J."/>
            <person name="Rea M.C."/>
            <person name="O'Sullivan O."/>
            <person name="Ritari J."/>
            <person name="Douillard F.P."/>
            <person name="Paul Ross R."/>
            <person name="Yang R."/>
            <person name="Briner A.E."/>
            <person name="Felis G.E."/>
            <person name="de Vos W.M."/>
            <person name="Barrangou R."/>
            <person name="Klaenhammer T.R."/>
            <person name="Caufield P.W."/>
            <person name="Cui Y."/>
            <person name="Zhang H."/>
            <person name="O'Toole P.W."/>
        </authorList>
    </citation>
    <scope>NUCLEOTIDE SEQUENCE [LARGE SCALE GENOMIC DNA]</scope>
    <source>
        <strain evidence="3 4">DSM 22408</strain>
    </source>
</reference>
<dbReference type="PANTHER" id="PTHR43022:SF1">
    <property type="entry name" value="PROTEIN SMF"/>
    <property type="match status" value="1"/>
</dbReference>
<dbReference type="PATRIC" id="fig|1122146.4.peg.774"/>
<name>A0A0R2KHE0_9LACO</name>
<proteinExistence type="inferred from homology"/>
<protein>
    <submittedName>
        <fullName evidence="3">DNA protecting protein DprA</fullName>
    </submittedName>
</protein>
<evidence type="ECO:0000256" key="1">
    <source>
        <dbReference type="ARBA" id="ARBA00006525"/>
    </source>
</evidence>
<evidence type="ECO:0000313" key="3">
    <source>
        <dbReference type="EMBL" id="KRN88776.1"/>
    </source>
</evidence>
<dbReference type="InterPro" id="IPR057666">
    <property type="entry name" value="DrpA_SLOG"/>
</dbReference>
<feature type="domain" description="Smf/DprA SLOG" evidence="2">
    <location>
        <begin position="81"/>
        <end position="289"/>
    </location>
</feature>
<comment type="similarity">
    <text evidence="1">Belongs to the DprA/Smf family.</text>
</comment>
<dbReference type="EMBL" id="JQBZ01000025">
    <property type="protein sequence ID" value="KRN88776.1"/>
    <property type="molecule type" value="Genomic_DNA"/>
</dbReference>
<dbReference type="NCBIfam" id="TIGR00732">
    <property type="entry name" value="dprA"/>
    <property type="match status" value="1"/>
</dbReference>
<dbReference type="eggNOG" id="COG0758">
    <property type="taxonomic scope" value="Bacteria"/>
</dbReference>
<dbReference type="STRING" id="1122146.IV53_GL000744"/>
<keyword evidence="4" id="KW-1185">Reference proteome</keyword>
<comment type="caution">
    <text evidence="3">The sequence shown here is derived from an EMBL/GenBank/DDBJ whole genome shotgun (WGS) entry which is preliminary data.</text>
</comment>
<dbReference type="AlphaFoldDB" id="A0A0R2KHE0"/>
<organism evidence="3 4">
    <name type="scientific">Ligilactobacillus ceti DSM 22408</name>
    <dbReference type="NCBI Taxonomy" id="1122146"/>
    <lineage>
        <taxon>Bacteria</taxon>
        <taxon>Bacillati</taxon>
        <taxon>Bacillota</taxon>
        <taxon>Bacilli</taxon>
        <taxon>Lactobacillales</taxon>
        <taxon>Lactobacillaceae</taxon>
        <taxon>Ligilactobacillus</taxon>
    </lineage>
</organism>
<sequence>MKGKGGFFMRKRILKLHLATAFTMKEKHYIAQFILEQQRMPTVQEYQQVLHLKKEKIYRYLHEVLSPTFRDKLRKNQKVPYITLVDAAYPLKLREIYQPPLVLFYQGEIALLQQPVLAVVGARKCSAYAQTCLKILLPEVIQKQIVTVSGLARGIDSLVHRITIGQKQRTIGVIGTGLDLFYPREHQSLQRKMMQEELVVSEYPLGSGPLKFHFPQRNRIIAGLCDTILLIEAKKVSGSLITASIALQENRNVLAVPGNITAELSQGCNELIAAGAKPVLRPQDILEEFGK</sequence>
<dbReference type="SUPFAM" id="SSF102405">
    <property type="entry name" value="MCP/YpsA-like"/>
    <property type="match status" value="1"/>
</dbReference>
<dbReference type="Proteomes" id="UP000051500">
    <property type="component" value="Unassembled WGS sequence"/>
</dbReference>
<dbReference type="Gene3D" id="3.40.50.450">
    <property type="match status" value="1"/>
</dbReference>
<dbReference type="Pfam" id="PF02481">
    <property type="entry name" value="DNA_processg_A"/>
    <property type="match status" value="1"/>
</dbReference>
<evidence type="ECO:0000313" key="4">
    <source>
        <dbReference type="Proteomes" id="UP000051500"/>
    </source>
</evidence>
<accession>A0A0R2KHE0</accession>
<dbReference type="GO" id="GO:0009294">
    <property type="term" value="P:DNA-mediated transformation"/>
    <property type="evidence" value="ECO:0007669"/>
    <property type="project" value="InterPro"/>
</dbReference>
<gene>
    <name evidence="3" type="ORF">IV53_GL000744</name>
</gene>